<evidence type="ECO:0000313" key="9">
    <source>
        <dbReference type="EMBL" id="MBP1475501.1"/>
    </source>
</evidence>
<feature type="domain" description="TonB-dependent receptor plug" evidence="8">
    <location>
        <begin position="88"/>
        <end position="196"/>
    </location>
</feature>
<evidence type="ECO:0000256" key="4">
    <source>
        <dbReference type="RuleBase" id="RU003357"/>
    </source>
</evidence>
<keyword evidence="9" id="KW-0675">Receptor</keyword>
<evidence type="ECO:0000256" key="3">
    <source>
        <dbReference type="ARBA" id="ARBA00023237"/>
    </source>
</evidence>
<dbReference type="Pfam" id="PF07715">
    <property type="entry name" value="Plug"/>
    <property type="match status" value="1"/>
</dbReference>
<dbReference type="InterPro" id="IPR036942">
    <property type="entry name" value="Beta-barrel_TonB_sf"/>
</dbReference>
<dbReference type="NCBIfam" id="TIGR01782">
    <property type="entry name" value="TonB-Xanth-Caul"/>
    <property type="match status" value="1"/>
</dbReference>
<keyword evidence="4" id="KW-0798">TonB box</keyword>
<dbReference type="InterPro" id="IPR000531">
    <property type="entry name" value="Beta-barrel_TonB"/>
</dbReference>
<dbReference type="Pfam" id="PF00593">
    <property type="entry name" value="TonB_dep_Rec_b-barrel"/>
    <property type="match status" value="1"/>
</dbReference>
<feature type="domain" description="TonB-dependent receptor-like beta-barrel" evidence="7">
    <location>
        <begin position="512"/>
        <end position="1036"/>
    </location>
</feature>
<feature type="signal peptide" evidence="6">
    <location>
        <begin position="1"/>
        <end position="26"/>
    </location>
</feature>
<dbReference type="Gene3D" id="2.170.130.10">
    <property type="entry name" value="TonB-dependent receptor, plug domain"/>
    <property type="match status" value="1"/>
</dbReference>
<dbReference type="RefSeq" id="WP_209622326.1">
    <property type="nucleotide sequence ID" value="NZ_JAGJRS010000031.1"/>
</dbReference>
<gene>
    <name evidence="9" type="ORF">J7I44_14395</name>
</gene>
<comment type="similarity">
    <text evidence="4">Belongs to the TonB-dependent receptor family.</text>
</comment>
<reference evidence="9 10" key="1">
    <citation type="submission" date="2021-04" db="EMBL/GenBank/DDBJ databases">
        <authorList>
            <person name="Huq M.A."/>
        </authorList>
    </citation>
    <scope>NUCLEOTIDE SEQUENCE [LARGE SCALE GENOMIC DNA]</scope>
    <source>
        <strain evidence="9 10">MAH-13</strain>
    </source>
</reference>
<dbReference type="Gene3D" id="2.40.170.20">
    <property type="entry name" value="TonB-dependent receptor, beta-barrel domain"/>
    <property type="match status" value="1"/>
</dbReference>
<accession>A0ABS4DR39</accession>
<dbReference type="InterPro" id="IPR010104">
    <property type="entry name" value="TonB_rcpt_bac"/>
</dbReference>
<dbReference type="Proteomes" id="UP000823790">
    <property type="component" value="Unassembled WGS sequence"/>
</dbReference>
<evidence type="ECO:0000256" key="6">
    <source>
        <dbReference type="SAM" id="SignalP"/>
    </source>
</evidence>
<comment type="caution">
    <text evidence="9">The sequence shown here is derived from an EMBL/GenBank/DDBJ whole genome shotgun (WGS) entry which is preliminary data.</text>
</comment>
<dbReference type="InterPro" id="IPR037066">
    <property type="entry name" value="Plug_dom_sf"/>
</dbReference>
<evidence type="ECO:0000256" key="2">
    <source>
        <dbReference type="ARBA" id="ARBA00023136"/>
    </source>
</evidence>
<dbReference type="InterPro" id="IPR012910">
    <property type="entry name" value="Plug_dom"/>
</dbReference>
<dbReference type="PANTHER" id="PTHR40980">
    <property type="entry name" value="PLUG DOMAIN-CONTAINING PROTEIN"/>
    <property type="match status" value="1"/>
</dbReference>
<keyword evidence="10" id="KW-1185">Reference proteome</keyword>
<feature type="compositionally biased region" description="Low complexity" evidence="5">
    <location>
        <begin position="26"/>
        <end position="58"/>
    </location>
</feature>
<evidence type="ECO:0000259" key="8">
    <source>
        <dbReference type="Pfam" id="PF07715"/>
    </source>
</evidence>
<evidence type="ECO:0000313" key="10">
    <source>
        <dbReference type="Proteomes" id="UP000823790"/>
    </source>
</evidence>
<feature type="region of interest" description="Disordered" evidence="5">
    <location>
        <begin position="26"/>
        <end position="67"/>
    </location>
</feature>
<dbReference type="EMBL" id="JAGJRS010000031">
    <property type="protein sequence ID" value="MBP1475501.1"/>
    <property type="molecule type" value="Genomic_DNA"/>
</dbReference>
<keyword evidence="6" id="KW-0732">Signal</keyword>
<protein>
    <submittedName>
        <fullName evidence="9">TonB-dependent receptor</fullName>
    </submittedName>
</protein>
<evidence type="ECO:0000259" key="7">
    <source>
        <dbReference type="Pfam" id="PF00593"/>
    </source>
</evidence>
<comment type="subcellular location">
    <subcellularLocation>
        <location evidence="1 4">Cell outer membrane</location>
    </subcellularLocation>
</comment>
<name>A0ABS4DR39_9GAMM</name>
<evidence type="ECO:0000256" key="1">
    <source>
        <dbReference type="ARBA" id="ARBA00004442"/>
    </source>
</evidence>
<keyword evidence="2 4" id="KW-0472">Membrane</keyword>
<proteinExistence type="inferred from homology"/>
<dbReference type="SUPFAM" id="SSF56935">
    <property type="entry name" value="Porins"/>
    <property type="match status" value="1"/>
</dbReference>
<dbReference type="PANTHER" id="PTHR40980:SF3">
    <property type="entry name" value="TONB-DEPENDENT RECEPTOR-LIKE BETA-BARREL DOMAIN-CONTAINING PROTEIN"/>
    <property type="match status" value="1"/>
</dbReference>
<keyword evidence="3" id="KW-0998">Cell outer membrane</keyword>
<feature type="chain" id="PRO_5047015550" evidence="6">
    <location>
        <begin position="27"/>
        <end position="1071"/>
    </location>
</feature>
<sequence length="1071" mass="116802">MKSPFVPVTLLAAAVLAALYCGNAQAQTPEPQNQSQQNQSRQGQSQQDQSGQGQADTGAKAQPDQAVSLSKVQVTGYRYSIEKSLDQKREANAIVEVITAEDVSKFPDKNVADALQRVPGVIISRDGGEGKNVSVRGLAAELTLTELNGNYIATAESNGDPTRSFNYTLLPSNMLSSAELFKTPEARIDEGGIGGTVILHTRRPLEMEANTGFVSAEGTWADTTKKTDGQFSGLYSWHDKAERFGFLVGYTSQKRTTRTMGASTENWQWYGDDYDAHPATDVNGQPSGMTSYWWGQSGFNDQNHPYTGTFQDGWPTECGYYCNFMMPTSVNLNLTNEDRERKGGQVTLQFRPVDNLTLTANYFRFDLSQDSQTNTLKIPEWNLARYAGDGNWPGGRMLDGLAFDPSGTIVTGANYSVHPGKAYYCSGDEAAADGLTNTGGFGPDDCSIPTPQITGSYNHEKAVSQTADIGAEWVGESFDASVKAGRTWASGGPQLQISVPIKPRRQNASGDYDLGNYASAWSLVGTPTMTFSPELMANLRNGIGEVDLGSTGSSWTRNETRQKYAQADFSWHAYGDWMDSLQFGVKYRNGGTHRSTGNNYWVCQGTDPADYDNRFQNGCDPTASVFQPQFLYGQPLGNLAGGINASAFPAINYPAYVAYLNQAYGGMHTRNENNFIYNVGEKIYSGYVQLNFKTERLRGNLGVRLARTRQHADSTDQVDYYNDYFFDGADGNPAPCQTGNLPAAGAPAGSGCVSGFTTLPDSQTNPATGHVSSFVVSSLDRTYTDVLPSFNVAYDLTDDLVLRGAASKVISRPGYNDIAAPGGLQYYSPEYVNDRRLIGGGDEVGWYGAGSNKRLEPYKATQYDLGLEWYFHPGSVLGVDVFRKDVSNFSVPVVQDVSMDVGGQSVTVQNYSTTAGGRDGVSKGVELYAQHTLDFGLGFQVNYTYNKTNEAAITLEDGTEIGTSPLVGSAKNQANFTVFYETERFLARASYNRRGEVVDGLVNGLNVYEEPYQQIDLNAAYNITKAFTVTASVLNLTKEESRSHLGNDTRARFYSNGYAGRIVYMGLTYKF</sequence>
<organism evidence="9 10">
    <name type="scientific">Frateuria flava</name>
    <dbReference type="NCBI Taxonomy" id="2821489"/>
    <lineage>
        <taxon>Bacteria</taxon>
        <taxon>Pseudomonadati</taxon>
        <taxon>Pseudomonadota</taxon>
        <taxon>Gammaproteobacteria</taxon>
        <taxon>Lysobacterales</taxon>
        <taxon>Rhodanobacteraceae</taxon>
        <taxon>Frateuria</taxon>
    </lineage>
</organism>
<evidence type="ECO:0000256" key="5">
    <source>
        <dbReference type="SAM" id="MobiDB-lite"/>
    </source>
</evidence>